<evidence type="ECO:0000313" key="2">
    <source>
        <dbReference type="EMBL" id="MBB4287094.1"/>
    </source>
</evidence>
<keyword evidence="1" id="KW-0472">Membrane</keyword>
<dbReference type="EMBL" id="JACIGI010000027">
    <property type="protein sequence ID" value="MBB4287094.1"/>
    <property type="molecule type" value="Genomic_DNA"/>
</dbReference>
<keyword evidence="1" id="KW-0812">Transmembrane</keyword>
<dbReference type="RefSeq" id="WP_184436505.1">
    <property type="nucleotide sequence ID" value="NZ_JACIGI010000027.1"/>
</dbReference>
<feature type="transmembrane region" description="Helical" evidence="1">
    <location>
        <begin position="232"/>
        <end position="252"/>
    </location>
</feature>
<feature type="transmembrane region" description="Helical" evidence="1">
    <location>
        <begin position="448"/>
        <end position="465"/>
    </location>
</feature>
<feature type="transmembrane region" description="Helical" evidence="1">
    <location>
        <begin position="416"/>
        <end position="436"/>
    </location>
</feature>
<sequence length="619" mass="65712">MTQDARDATACWVAVALSAVIVGAVTVNAAVVDGSALPGFFGTDTYARMVRVVDLWQGGAWFEARYDRILPDGLVSHWTRPLDVLIILCALPFMPVMDAPAALHWGGFIVAPVLCVVAVGGLAFALRPLLGAVQTTFAALALLFIAPIIGVFVPGRPDHYPPLILAFVLILWGLVRLMTEARWRRGAVAVGLGLPLAIWVNISGVLLALAIPVVLGVRWLVSGDDWGRRNVWVAAAAVAGTIGALVIERPPLDAVTAVEFDRLSLWHLSVFVAVLAFWMALGAVERRRPGWTAGRVGRAAVAAPLAVVGLAALLALFPQVLGPDQGIPIDPLYERVRLVRIDEYQPLLSAADLASWGRALTAMAEKGAYFGAAALGLVGLALLLVRGPGPARWVWGTLIALAAVYMGLTWPPNAAWMPLVLAFLAPGYGVLVAGVFEALGALALPIRVPARVAATILVMFAPFGVQRLAAADAAEPGPNLKEVCAFTGVADWIAATMPAPPRLNIMAVADMGSELMYRTPHRVYAMPNHRLQPGFTTTWEVMTADDAATARGIATGAGVDLLVVCDTPGMDGFFTDADSATDFRSRLLAGERPDWLRPLELPARLGDALHVYRVVNDPG</sequence>
<feature type="transmembrane region" description="Helical" evidence="1">
    <location>
        <begin position="103"/>
        <end position="126"/>
    </location>
</feature>
<keyword evidence="3" id="KW-1185">Reference proteome</keyword>
<comment type="caution">
    <text evidence="2">The sequence shown here is derived from an EMBL/GenBank/DDBJ whole genome shotgun (WGS) entry which is preliminary data.</text>
</comment>
<evidence type="ECO:0000313" key="3">
    <source>
        <dbReference type="Proteomes" id="UP000555728"/>
    </source>
</evidence>
<feature type="transmembrane region" description="Helical" evidence="1">
    <location>
        <begin position="132"/>
        <end position="153"/>
    </location>
</feature>
<organism evidence="2 3">
    <name type="scientific">Roseospira goensis</name>
    <dbReference type="NCBI Taxonomy" id="391922"/>
    <lineage>
        <taxon>Bacteria</taxon>
        <taxon>Pseudomonadati</taxon>
        <taxon>Pseudomonadota</taxon>
        <taxon>Alphaproteobacteria</taxon>
        <taxon>Rhodospirillales</taxon>
        <taxon>Rhodospirillaceae</taxon>
        <taxon>Roseospira</taxon>
    </lineage>
</organism>
<name>A0A7W6S2P4_9PROT</name>
<feature type="transmembrane region" description="Helical" evidence="1">
    <location>
        <begin position="296"/>
        <end position="317"/>
    </location>
</feature>
<feature type="transmembrane region" description="Helical" evidence="1">
    <location>
        <begin position="264"/>
        <end position="284"/>
    </location>
</feature>
<accession>A0A7W6S2P4</accession>
<protein>
    <submittedName>
        <fullName evidence="2">Uncharacterized protein</fullName>
    </submittedName>
</protein>
<keyword evidence="1" id="KW-1133">Transmembrane helix</keyword>
<feature type="transmembrane region" description="Helical" evidence="1">
    <location>
        <begin position="392"/>
        <end position="410"/>
    </location>
</feature>
<gene>
    <name evidence="2" type="ORF">GGD88_002838</name>
</gene>
<reference evidence="2 3" key="1">
    <citation type="submission" date="2020-08" db="EMBL/GenBank/DDBJ databases">
        <title>Genome sequencing of Purple Non-Sulfur Bacteria from various extreme environments.</title>
        <authorList>
            <person name="Mayer M."/>
        </authorList>
    </citation>
    <scope>NUCLEOTIDE SEQUENCE [LARGE SCALE GENOMIC DNA]</scope>
    <source>
        <strain evidence="2 3">JA135</strain>
    </source>
</reference>
<feature type="transmembrane region" description="Helical" evidence="1">
    <location>
        <begin position="198"/>
        <end position="220"/>
    </location>
</feature>
<dbReference type="Proteomes" id="UP000555728">
    <property type="component" value="Unassembled WGS sequence"/>
</dbReference>
<feature type="transmembrane region" description="Helical" evidence="1">
    <location>
        <begin position="367"/>
        <end position="385"/>
    </location>
</feature>
<proteinExistence type="predicted"/>
<dbReference type="AlphaFoldDB" id="A0A7W6S2P4"/>
<evidence type="ECO:0000256" key="1">
    <source>
        <dbReference type="SAM" id="Phobius"/>
    </source>
</evidence>